<feature type="domain" description="Alpha-L-rhamnosidase C-terminal" evidence="7">
    <location>
        <begin position="822"/>
        <end position="897"/>
    </location>
</feature>
<dbReference type="PANTHER" id="PTHR33307:SF6">
    <property type="entry name" value="ALPHA-RHAMNOSIDASE (EUROFUNG)-RELATED"/>
    <property type="match status" value="1"/>
</dbReference>
<sequence>MTARPCCLRTNRLLRPLGIDAFPVEFSWQLTAKEDVCNITQSFYELQVSTSLSFESEAIVWDSGKIATSKKPSLTAIYAGDSVKSRTRYYWRLRVWDQFEETSDDTWDTAEQAWFETGLLQPSDWKASWIGAPAMKTTEISAKDDRVIYLSRNLQLAQTPVRVRAYATACGWYKLFVNEHNVTGTALVPRWTPFDQFTEYQTYDIADYLKTGENVISVVVADGRFKGQIGATEGRCRYGDRLSALVQLEVNTDDGSTVTFCTDETWRSVKGPIVRSDPVWGEHTDFRISVEWLGKCDTLSSNLAEKVTVLTKKLIAEEVERVEEVMRLSPKDVLRAPSGVQIVDFGQNFAGIMAIKLRGRAGSKVTMTYSEVLSSNGELNIDYLKLPVLPHIVQRDVVTLGDDAAEFQPWFTIHGFRYAEVQGLDYDLSPSDIQGIVLASNFPNTGSFTCSDARLNKLYQNIVWGARSNFTDIPTDCPTRERMGWTGDIQVFSPTATLLFDSQNFLRRFLRCVAAEQNADGTINPYIPSGESEFSNGQVSLMSKMMRITSGSTGWGDASTMVPWTLYMYYNDEVVLSRQYDSMKRWVNSLAGRARDKMSWGRWLFNKFGAGCGDLEHYIVDTGFSYGEWLRAGSGFLTLVKEVLFPSAAVSTAYLANSSRLLSNIAKILGKQDDADHYLALSQKTSEAWRSAFVRRGGSRIAGDFQDDYVRALAFNLVEPEQKPAALERLVELITQAGYHLQTGFMSTGLLLPTLAEHGRSDIAYRLLMQDTVPSWLYPVSKGATTLWETWEGYDGKGNAKMSHNHYAFGSVAQWLHERVAGMKAVEPGYRKIRVEPLIGGGLTHAEASLKTPLGFAKSSWSLNRETGMVRLEIVIPPCATAEVVLAGSKIETIESGQHSFQYKLD</sequence>
<comment type="caution">
    <text evidence="10">The sequence shown here is derived from an EMBL/GenBank/DDBJ whole genome shotgun (WGS) entry which is preliminary data.</text>
</comment>
<reference evidence="8" key="1">
    <citation type="journal article" date="2018" name="BMC Genomics">
        <title>Comparative genomics of the wheat fungal pathogen Pyrenophora tritici-repentis reveals chromosomal variations and genome plasticity.</title>
        <authorList>
            <person name="Moolhuijzen P."/>
            <person name="See P.T."/>
            <person name="Hane J.K."/>
            <person name="Shi G."/>
            <person name="Liu Z."/>
            <person name="Oliver R.P."/>
            <person name="Moffat C.S."/>
        </authorList>
    </citation>
    <scope>NUCLEOTIDE SEQUENCE [LARGE SCALE GENOMIC DNA]</scope>
    <source>
        <strain evidence="8">M4</strain>
    </source>
</reference>
<evidence type="ECO:0000259" key="4">
    <source>
        <dbReference type="Pfam" id="PF05592"/>
    </source>
</evidence>
<dbReference type="InterPro" id="IPR035396">
    <property type="entry name" value="Bac_rhamnosid6H"/>
</dbReference>
<evidence type="ECO:0000313" key="9">
    <source>
        <dbReference type="EMBL" id="KAI1506799.1"/>
    </source>
</evidence>
<protein>
    <recommendedName>
        <fullName evidence="2">alpha-L-rhamnosidase</fullName>
        <ecNumber evidence="2">3.2.1.40</ecNumber>
    </recommendedName>
</protein>
<feature type="domain" description="Alpha-L-rhamnosidase six-hairpin glycosidase" evidence="6">
    <location>
        <begin position="444"/>
        <end position="820"/>
    </location>
</feature>
<keyword evidence="3" id="KW-0378">Hydrolase</keyword>
<dbReference type="Pfam" id="PF17389">
    <property type="entry name" value="Bac_rhamnosid6H"/>
    <property type="match status" value="1"/>
</dbReference>
<dbReference type="InterPro" id="IPR012341">
    <property type="entry name" value="6hp_glycosidase-like_sf"/>
</dbReference>
<dbReference type="EMBL" id="NRDI02000029">
    <property type="protein sequence ID" value="KAI1508115.1"/>
    <property type="molecule type" value="Genomic_DNA"/>
</dbReference>
<reference evidence="10" key="2">
    <citation type="submission" date="2021-05" db="EMBL/GenBank/DDBJ databases">
        <authorList>
            <person name="Moolhuijzen P.M."/>
            <person name="Moffat C.S."/>
        </authorList>
    </citation>
    <scope>NUCLEOTIDE SEQUENCE</scope>
    <source>
        <strain evidence="10">86-124</strain>
    </source>
</reference>
<reference evidence="14" key="4">
    <citation type="journal article" date="2022" name="Microb. Genom.">
        <title>A global pangenome for the wheat fungal pathogen Pyrenophora tritici-repentis and prediction of effector protein structural homology.</title>
        <authorList>
            <person name="Moolhuijzen P.M."/>
            <person name="See P.T."/>
            <person name="Shi G."/>
            <person name="Powell H.R."/>
            <person name="Cockram J."/>
            <person name="Jorgensen L.N."/>
            <person name="Benslimane H."/>
            <person name="Strelkov S.E."/>
            <person name="Turner J."/>
            <person name="Liu Z."/>
            <person name="Moffat C.S."/>
        </authorList>
    </citation>
    <scope>NUCLEOTIDE SEQUENCE [LARGE SCALE GENOMIC DNA]</scope>
</reference>
<dbReference type="Gene3D" id="2.60.40.10">
    <property type="entry name" value="Immunoglobulins"/>
    <property type="match status" value="1"/>
</dbReference>
<evidence type="ECO:0000256" key="2">
    <source>
        <dbReference type="ARBA" id="ARBA00012652"/>
    </source>
</evidence>
<feature type="domain" description="Bacterial alpha-L-rhamnosidase N-terminal" evidence="5">
    <location>
        <begin position="160"/>
        <end position="322"/>
    </location>
</feature>
<gene>
    <name evidence="13" type="ORF">Ptr86124_013037</name>
    <name evidence="11" type="ORF">Ptr86124_013562</name>
    <name evidence="12" type="ORF">Ptr86124_013596</name>
    <name evidence="10" type="ORF">Ptr86124_013939</name>
    <name evidence="9" type="ORF">Ptr86124_014262</name>
    <name evidence="8" type="ORF">PtrM4_074410</name>
</gene>
<keyword evidence="14" id="KW-1185">Reference proteome</keyword>
<dbReference type="InterPro" id="IPR016007">
    <property type="entry name" value="Alpha_rhamnosid"/>
</dbReference>
<evidence type="ECO:0000313" key="8">
    <source>
        <dbReference type="EMBL" id="KAF7572536.1"/>
    </source>
</evidence>
<dbReference type="EMBL" id="NRDI02000134">
    <property type="protein sequence ID" value="KAI1506799.1"/>
    <property type="molecule type" value="Genomic_DNA"/>
</dbReference>
<dbReference type="InterPro" id="IPR035398">
    <property type="entry name" value="Bac_rhamnosid_C"/>
</dbReference>
<reference evidence="10" key="3">
    <citation type="journal article" date="2022" name="bioRxiv">
        <title>A global pangenome for the wheat fungal pathogen Pyrenophora tritici-repentis and prediction of effector protein structural homology.</title>
        <authorList>
            <person name="Moolhuijzen P."/>
            <person name="See P.T."/>
            <person name="Shi G."/>
            <person name="Powell H.R."/>
            <person name="Cockram J."/>
            <person name="Jorgensen L.N."/>
            <person name="Benslimane H."/>
            <person name="Strelkov S.E."/>
            <person name="Turner J."/>
            <person name="Liu Z."/>
            <person name="Moffat C.S."/>
        </authorList>
    </citation>
    <scope>NUCLEOTIDE SEQUENCE</scope>
    <source>
        <strain evidence="10">86-124</strain>
    </source>
</reference>
<evidence type="ECO:0000256" key="1">
    <source>
        <dbReference type="ARBA" id="ARBA00001445"/>
    </source>
</evidence>
<dbReference type="EMBL" id="NQIK02000003">
    <property type="protein sequence ID" value="KAF7572536.1"/>
    <property type="molecule type" value="Genomic_DNA"/>
</dbReference>
<proteinExistence type="predicted"/>
<dbReference type="GO" id="GO:0005975">
    <property type="term" value="P:carbohydrate metabolic process"/>
    <property type="evidence" value="ECO:0007669"/>
    <property type="project" value="InterPro"/>
</dbReference>
<dbReference type="InterPro" id="IPR008902">
    <property type="entry name" value="Rhamnosid_concanavalin"/>
</dbReference>
<dbReference type="Gene3D" id="1.50.10.10">
    <property type="match status" value="1"/>
</dbReference>
<organism evidence="10 14">
    <name type="scientific">Pyrenophora tritici-repentis</name>
    <dbReference type="NCBI Taxonomy" id="45151"/>
    <lineage>
        <taxon>Eukaryota</taxon>
        <taxon>Fungi</taxon>
        <taxon>Dikarya</taxon>
        <taxon>Ascomycota</taxon>
        <taxon>Pezizomycotina</taxon>
        <taxon>Dothideomycetes</taxon>
        <taxon>Pleosporomycetidae</taxon>
        <taxon>Pleosporales</taxon>
        <taxon>Pleosporineae</taxon>
        <taxon>Pleosporaceae</taxon>
        <taxon>Pyrenophora</taxon>
    </lineage>
</organism>
<evidence type="ECO:0000313" key="14">
    <source>
        <dbReference type="Proteomes" id="UP000249757"/>
    </source>
</evidence>
<dbReference type="InterPro" id="IPR013737">
    <property type="entry name" value="Bac_rhamnosid_N"/>
</dbReference>
<dbReference type="Proteomes" id="UP000249757">
    <property type="component" value="Unassembled WGS sequence"/>
</dbReference>
<evidence type="ECO:0000313" key="13">
    <source>
        <dbReference type="EMBL" id="KAI1508115.1"/>
    </source>
</evidence>
<dbReference type="EMBL" id="NRDI02000040">
    <property type="protein sequence ID" value="KAI1507458.1"/>
    <property type="molecule type" value="Genomic_DNA"/>
</dbReference>
<dbReference type="Pfam" id="PF25788">
    <property type="entry name" value="Ig_Rha78A_N"/>
    <property type="match status" value="1"/>
</dbReference>
<dbReference type="Pfam" id="PF17390">
    <property type="entry name" value="Bac_rhamnosid_C"/>
    <property type="match status" value="1"/>
</dbReference>
<evidence type="ECO:0000313" key="11">
    <source>
        <dbReference type="EMBL" id="KAI1507458.1"/>
    </source>
</evidence>
<evidence type="ECO:0000259" key="7">
    <source>
        <dbReference type="Pfam" id="PF17390"/>
    </source>
</evidence>
<dbReference type="PANTHER" id="PTHR33307">
    <property type="entry name" value="ALPHA-RHAMNOSIDASE (EUROFUNG)"/>
    <property type="match status" value="1"/>
</dbReference>
<dbReference type="Gene3D" id="2.60.420.10">
    <property type="entry name" value="Maltose phosphorylase, domain 3"/>
    <property type="match status" value="1"/>
</dbReference>
<evidence type="ECO:0000256" key="3">
    <source>
        <dbReference type="ARBA" id="ARBA00022801"/>
    </source>
</evidence>
<dbReference type="Gene3D" id="2.60.120.260">
    <property type="entry name" value="Galactose-binding domain-like"/>
    <property type="match status" value="2"/>
</dbReference>
<evidence type="ECO:0000313" key="12">
    <source>
        <dbReference type="EMBL" id="KAI1507492.1"/>
    </source>
</evidence>
<dbReference type="InterPro" id="IPR008928">
    <property type="entry name" value="6-hairpin_glycosidase_sf"/>
</dbReference>
<dbReference type="SUPFAM" id="SSF48208">
    <property type="entry name" value="Six-hairpin glycosidases"/>
    <property type="match status" value="1"/>
</dbReference>
<dbReference type="PIRSF" id="PIRSF010631">
    <property type="entry name" value="A-rhamnsds"/>
    <property type="match status" value="1"/>
</dbReference>
<dbReference type="EMBL" id="NRDI02000040">
    <property type="protein sequence ID" value="KAI1507492.1"/>
    <property type="molecule type" value="Genomic_DNA"/>
</dbReference>
<dbReference type="InterPro" id="IPR013783">
    <property type="entry name" value="Ig-like_fold"/>
</dbReference>
<accession>A0A2W1CRZ8</accession>
<evidence type="ECO:0000313" key="10">
    <source>
        <dbReference type="EMBL" id="KAI1507113.1"/>
    </source>
</evidence>
<dbReference type="EC" id="3.2.1.40" evidence="2"/>
<dbReference type="AlphaFoldDB" id="A0A2W1CRZ8"/>
<feature type="domain" description="Alpha-L-rhamnosidase concanavalin-like" evidence="4">
    <location>
        <begin position="335"/>
        <end position="438"/>
    </location>
</feature>
<evidence type="ECO:0000259" key="5">
    <source>
        <dbReference type="Pfam" id="PF08531"/>
    </source>
</evidence>
<name>A0A2W1CRZ8_9PLEO</name>
<comment type="catalytic activity">
    <reaction evidence="1">
        <text>Hydrolysis of terminal non-reducing alpha-L-rhamnose residues in alpha-L-rhamnosides.</text>
        <dbReference type="EC" id="3.2.1.40"/>
    </reaction>
</comment>
<dbReference type="Pfam" id="PF08531">
    <property type="entry name" value="Bac_rhamnosid_N"/>
    <property type="match status" value="1"/>
</dbReference>
<evidence type="ECO:0000259" key="6">
    <source>
        <dbReference type="Pfam" id="PF17389"/>
    </source>
</evidence>
<dbReference type="Proteomes" id="UP000245464">
    <property type="component" value="Chromosome 3"/>
</dbReference>
<dbReference type="EMBL" id="NRDI02000058">
    <property type="protein sequence ID" value="KAI1507113.1"/>
    <property type="molecule type" value="Genomic_DNA"/>
</dbReference>
<dbReference type="GO" id="GO:0030596">
    <property type="term" value="F:alpha-L-rhamnosidase activity"/>
    <property type="evidence" value="ECO:0007669"/>
    <property type="project" value="UniProtKB-EC"/>
</dbReference>
<dbReference type="Pfam" id="PF05592">
    <property type="entry name" value="Bac_rhamnosid"/>
    <property type="match status" value="1"/>
</dbReference>